<proteinExistence type="predicted"/>
<organism evidence="1 2">
    <name type="scientific">Arsenicibacter rosenii</name>
    <dbReference type="NCBI Taxonomy" id="1750698"/>
    <lineage>
        <taxon>Bacteria</taxon>
        <taxon>Pseudomonadati</taxon>
        <taxon>Bacteroidota</taxon>
        <taxon>Cytophagia</taxon>
        <taxon>Cytophagales</taxon>
        <taxon>Spirosomataceae</taxon>
        <taxon>Arsenicibacter</taxon>
    </lineage>
</organism>
<evidence type="ECO:0000313" key="1">
    <source>
        <dbReference type="EMBL" id="OIN57031.1"/>
    </source>
</evidence>
<gene>
    <name evidence="1" type="ORF">BLX24_22055</name>
</gene>
<keyword evidence="2" id="KW-1185">Reference proteome</keyword>
<dbReference type="Proteomes" id="UP000181790">
    <property type="component" value="Unassembled WGS sequence"/>
</dbReference>
<evidence type="ECO:0000313" key="2">
    <source>
        <dbReference type="Proteomes" id="UP000181790"/>
    </source>
</evidence>
<reference evidence="1 2" key="1">
    <citation type="submission" date="2016-10" db="EMBL/GenBank/DDBJ databases">
        <title>Arsenicibacter rosenii gen. nov., sp. nov., an efficient arsenic-methylating bacterium isolated from an arsenic-contaminated paddy soil.</title>
        <authorList>
            <person name="Huang K."/>
        </authorList>
    </citation>
    <scope>NUCLEOTIDE SEQUENCE [LARGE SCALE GENOMIC DNA]</scope>
    <source>
        <strain evidence="1 2">SM-1</strain>
    </source>
</reference>
<protein>
    <recommendedName>
        <fullName evidence="3">DUF2971 domain-containing protein</fullName>
    </recommendedName>
</protein>
<dbReference type="EMBL" id="MORL01000016">
    <property type="protein sequence ID" value="OIN57031.1"/>
    <property type="molecule type" value="Genomic_DNA"/>
</dbReference>
<accession>A0A1S2VE47</accession>
<sequence length="311" mass="36785">MQRYDERLKIADNLNREKLDELVDLVNEIFARNNVVDRIDKSHIRFNADYIGNIVKIDDKKLSEIIFNEIYPKPTLKLYSHFTNFNAACSILKNKELWLFNLINNFGADEFRLFYEEHNIDGYKHFKETFGIKTDYRSLMSEIFSLCLTSDNNTSPDLWNYFGYSGTGIKLTFEIESKIPDFREVYYSNKDNPQKIPFLADLFDTILSKYNYPLNFTYISKIGAFYIHGKFDNEQEYRFLVKRTSDIYNAWDFVPVVFNNDITYIVLPFSSRLAEFKLKKVTKGPRCSDTNFDIIKSILQTNYTDTIDIEE</sequence>
<evidence type="ECO:0008006" key="3">
    <source>
        <dbReference type="Google" id="ProtNLM"/>
    </source>
</evidence>
<dbReference type="AlphaFoldDB" id="A0A1S2VE47"/>
<name>A0A1S2VE47_9BACT</name>
<comment type="caution">
    <text evidence="1">The sequence shown here is derived from an EMBL/GenBank/DDBJ whole genome shotgun (WGS) entry which is preliminary data.</text>
</comment>